<dbReference type="EMBL" id="CP007174">
    <property type="protein sequence ID" value="AIF85542.1"/>
    <property type="molecule type" value="Genomic_DNA"/>
</dbReference>
<dbReference type="RefSeq" id="WP_148701922.1">
    <property type="nucleotide sequence ID" value="NZ_CP007174.1"/>
</dbReference>
<dbReference type="PANTHER" id="PTHR10283">
    <property type="entry name" value="SOLUTE CARRIER FAMILY 13 MEMBER"/>
    <property type="match status" value="1"/>
</dbReference>
<dbReference type="PROSITE" id="PS01271">
    <property type="entry name" value="NA_SULFATE"/>
    <property type="match status" value="1"/>
</dbReference>
<dbReference type="HOGENOM" id="CLU_005170_0_0_2"/>
<dbReference type="CDD" id="cd01115">
    <property type="entry name" value="SLC13_permease"/>
    <property type="match status" value="1"/>
</dbReference>
<keyword evidence="5 7" id="KW-0472">Membrane</keyword>
<proteinExistence type="predicted"/>
<accession>A0A075MY14</accession>
<evidence type="ECO:0000313" key="9">
    <source>
        <dbReference type="Proteomes" id="UP000028194"/>
    </source>
</evidence>
<sequence length="538" mass="56309">MTANFAAKEGMLGKLGLVSGPLLFIILAAFFPFPDEVTFEQRVVLGATAWMVAWWISEALPIYVTALLPIVLFPLFGVTDLGDTAARYADRIIFLFLGGFIIAKAVEKTGLHTRFALNILRIFGTNPKYVVAAFVIVTGFLSAWLSNTATAMLMVPIAAAVIALIDDEKQRARFGVCLMLAVAYSASLGGMATLVGTPPNAVFASLSKSILDTDVTFSQWMVVGMPVSAVSLFVAWAYLVNLGAGTKLDAKSMPSSSIAGEKSLITKKLAELGKMSRDEKMVAAVFLATAIAWVSRGLLWKDLVPMVDDSMIAIAAAVSLFLIPAAASSNCSAASQGDRKKKEEANSNDGNMHLPPSSTSSPSAAASPNPKKHSRAIAVAVLDWESAAKIPWGVLILIGGGLALAHAFSESGLDVRIATSLGSLGGMNYIVIILVIVAVTIFSSEFISNTASAALIIPVAASLASSLSMDPILLMASVAVATSYGFVMPVGTPPNAIVFATGHITAKRMARAGLPLDVIGIVLVTVMTSLLAPLAWGK</sequence>
<comment type="subcellular location">
    <subcellularLocation>
        <location evidence="1">Membrane</location>
        <topology evidence="1">Multi-pass membrane protein</topology>
    </subcellularLocation>
</comment>
<gene>
    <name evidence="8" type="ORF">NTE_03514</name>
</gene>
<evidence type="ECO:0000256" key="6">
    <source>
        <dbReference type="SAM" id="MobiDB-lite"/>
    </source>
</evidence>
<feature type="transmembrane region" description="Helical" evidence="7">
    <location>
        <begin position="12"/>
        <end position="33"/>
    </location>
</feature>
<dbReference type="KEGG" id="nev:NTE_03514"/>
<protein>
    <submittedName>
        <fullName evidence="8">Di-/tricarboxylate transporter</fullName>
    </submittedName>
</protein>
<keyword evidence="2" id="KW-0813">Transport</keyword>
<dbReference type="InterPro" id="IPR001898">
    <property type="entry name" value="SLC13A/DASS"/>
</dbReference>
<feature type="compositionally biased region" description="Low complexity" evidence="6">
    <location>
        <begin position="355"/>
        <end position="369"/>
    </location>
</feature>
<dbReference type="STRING" id="1459636.NTE_03514"/>
<evidence type="ECO:0000256" key="2">
    <source>
        <dbReference type="ARBA" id="ARBA00022448"/>
    </source>
</evidence>
<dbReference type="GeneID" id="41599135"/>
<feature type="transmembrane region" description="Helical" evidence="7">
    <location>
        <begin position="53"/>
        <end position="76"/>
    </location>
</feature>
<dbReference type="GO" id="GO:0015141">
    <property type="term" value="F:succinate transmembrane transporter activity"/>
    <property type="evidence" value="ECO:0007669"/>
    <property type="project" value="UniProtKB-ARBA"/>
</dbReference>
<evidence type="ECO:0000256" key="7">
    <source>
        <dbReference type="SAM" id="Phobius"/>
    </source>
</evidence>
<feature type="transmembrane region" description="Helical" evidence="7">
    <location>
        <begin position="174"/>
        <end position="197"/>
    </location>
</feature>
<evidence type="ECO:0000256" key="1">
    <source>
        <dbReference type="ARBA" id="ARBA00004141"/>
    </source>
</evidence>
<dbReference type="AlphaFoldDB" id="A0A075MY14"/>
<keyword evidence="3 7" id="KW-0812">Transmembrane</keyword>
<dbReference type="Pfam" id="PF00939">
    <property type="entry name" value="Na_sulph_symp"/>
    <property type="match status" value="1"/>
</dbReference>
<dbReference type="PANTHER" id="PTHR10283:SF82">
    <property type="entry name" value="SOLUTE CARRIER FAMILY 13 MEMBER 2"/>
    <property type="match status" value="1"/>
</dbReference>
<name>A0A075MY14_9ARCH</name>
<keyword evidence="4 7" id="KW-1133">Transmembrane helix</keyword>
<feature type="transmembrane region" description="Helical" evidence="7">
    <location>
        <begin position="429"/>
        <end position="460"/>
    </location>
</feature>
<feature type="transmembrane region" description="Helical" evidence="7">
    <location>
        <begin position="390"/>
        <end position="409"/>
    </location>
</feature>
<dbReference type="Proteomes" id="UP000028194">
    <property type="component" value="Chromosome"/>
</dbReference>
<dbReference type="eggNOG" id="arCOG00238">
    <property type="taxonomic scope" value="Archaea"/>
</dbReference>
<feature type="transmembrane region" description="Helical" evidence="7">
    <location>
        <begin position="129"/>
        <end position="162"/>
    </location>
</feature>
<feature type="transmembrane region" description="Helical" evidence="7">
    <location>
        <begin position="281"/>
        <end position="299"/>
    </location>
</feature>
<dbReference type="InterPro" id="IPR031312">
    <property type="entry name" value="Na/sul_symport_CS"/>
</dbReference>
<dbReference type="OrthoDB" id="19068at2157"/>
<evidence type="ECO:0000256" key="3">
    <source>
        <dbReference type="ARBA" id="ARBA00022692"/>
    </source>
</evidence>
<organism evidence="8 9">
    <name type="scientific">Candidatus Nitrososphaera evergladensis SR1</name>
    <dbReference type="NCBI Taxonomy" id="1459636"/>
    <lineage>
        <taxon>Archaea</taxon>
        <taxon>Nitrososphaerota</taxon>
        <taxon>Nitrososphaeria</taxon>
        <taxon>Nitrososphaerales</taxon>
        <taxon>Nitrososphaeraceae</taxon>
        <taxon>Nitrososphaera</taxon>
    </lineage>
</organism>
<feature type="region of interest" description="Disordered" evidence="6">
    <location>
        <begin position="333"/>
        <end position="370"/>
    </location>
</feature>
<evidence type="ECO:0000256" key="5">
    <source>
        <dbReference type="ARBA" id="ARBA00023136"/>
    </source>
</evidence>
<keyword evidence="9" id="KW-1185">Reference proteome</keyword>
<feature type="transmembrane region" description="Helical" evidence="7">
    <location>
        <begin position="217"/>
        <end position="239"/>
    </location>
</feature>
<feature type="transmembrane region" description="Helical" evidence="7">
    <location>
        <begin position="472"/>
        <end position="492"/>
    </location>
</feature>
<feature type="transmembrane region" description="Helical" evidence="7">
    <location>
        <begin position="311"/>
        <end position="333"/>
    </location>
</feature>
<dbReference type="GO" id="GO:0005886">
    <property type="term" value="C:plasma membrane"/>
    <property type="evidence" value="ECO:0007669"/>
    <property type="project" value="TreeGrafter"/>
</dbReference>
<reference evidence="8 9" key="1">
    <citation type="journal article" date="2014" name="PLoS ONE">
        <title>Genome Sequence of Candidatus Nitrososphaera evergladensis from Group I.1b Enriched from Everglades Soil Reveals Novel Genomic Features of the Ammonia-Oxidizing Archaea.</title>
        <authorList>
            <person name="Zhalnina K.V."/>
            <person name="Dias R."/>
            <person name="Leonard M.T."/>
            <person name="Dorr de Quadros P."/>
            <person name="Camargo F.A."/>
            <person name="Drew J.C."/>
            <person name="Farmerie W.G."/>
            <person name="Daroub S.H."/>
            <person name="Triplett E.W."/>
        </authorList>
    </citation>
    <scope>NUCLEOTIDE SEQUENCE [LARGE SCALE GENOMIC DNA]</scope>
    <source>
        <strain evidence="8 9">SR1</strain>
    </source>
</reference>
<evidence type="ECO:0000256" key="4">
    <source>
        <dbReference type="ARBA" id="ARBA00022989"/>
    </source>
</evidence>
<feature type="transmembrane region" description="Helical" evidence="7">
    <location>
        <begin position="512"/>
        <end position="536"/>
    </location>
</feature>
<evidence type="ECO:0000313" key="8">
    <source>
        <dbReference type="EMBL" id="AIF85542.1"/>
    </source>
</evidence>